<dbReference type="HAMAP" id="MF_01871">
    <property type="entry name" value="DabA"/>
    <property type="match status" value="1"/>
</dbReference>
<comment type="cofactor">
    <cofactor evidence="6">
        <name>Zn(2+)</name>
        <dbReference type="ChEBI" id="CHEBI:29105"/>
    </cofactor>
</comment>
<keyword evidence="5 6" id="KW-0472">Membrane</keyword>
<dbReference type="RefSeq" id="WP_201080111.1">
    <property type="nucleotide sequence ID" value="NZ_CP067420.1"/>
</dbReference>
<dbReference type="Proteomes" id="UP000595197">
    <property type="component" value="Chromosome"/>
</dbReference>
<reference evidence="7" key="1">
    <citation type="submission" date="2021-02" db="EMBL/GenBank/DDBJ databases">
        <title>Skermanella TT6 skin isolate.</title>
        <authorList>
            <person name="Lee K."/>
            <person name="Ganzorig M."/>
        </authorList>
    </citation>
    <scope>NUCLEOTIDE SEQUENCE</scope>
    <source>
        <strain evidence="7">TT6</strain>
    </source>
</reference>
<comment type="subunit">
    <text evidence="6">Forms a complex with DabB.</text>
</comment>
<dbReference type="EMBL" id="CP067420">
    <property type="protein sequence ID" value="QQP91809.1"/>
    <property type="molecule type" value="Genomic_DNA"/>
</dbReference>
<dbReference type="Pfam" id="PF10070">
    <property type="entry name" value="DabA"/>
    <property type="match status" value="1"/>
</dbReference>
<name>A0ABX7BBN8_9PROT</name>
<dbReference type="InterPro" id="IPR018752">
    <property type="entry name" value="DabA"/>
</dbReference>
<feature type="binding site" evidence="6">
    <location>
        <position position="370"/>
    </location>
    <ligand>
        <name>Zn(2+)</name>
        <dbReference type="ChEBI" id="CHEBI:29105"/>
    </ligand>
</feature>
<evidence type="ECO:0000256" key="5">
    <source>
        <dbReference type="ARBA" id="ARBA00023136"/>
    </source>
</evidence>
<keyword evidence="4 6" id="KW-0862">Zinc</keyword>
<evidence type="ECO:0000256" key="6">
    <source>
        <dbReference type="HAMAP-Rule" id="MF_01871"/>
    </source>
</evidence>
<protein>
    <recommendedName>
        <fullName evidence="6">Probable inorganic carbon transporter subunit DabA</fullName>
    </recommendedName>
</protein>
<keyword evidence="2 6" id="KW-1003">Cell membrane</keyword>
<comment type="similarity">
    <text evidence="6">Belongs to the inorganic carbon transporter (TC 9.A.2) DabA family.</text>
</comment>
<gene>
    <name evidence="6" type="primary">dabA</name>
    <name evidence="7" type="ORF">IGS68_11645</name>
</gene>
<dbReference type="PANTHER" id="PTHR38344">
    <property type="entry name" value="UPF0753 PROTEIN AQ_863"/>
    <property type="match status" value="1"/>
</dbReference>
<evidence type="ECO:0000256" key="1">
    <source>
        <dbReference type="ARBA" id="ARBA00022448"/>
    </source>
</evidence>
<feature type="binding site" evidence="6">
    <location>
        <position position="368"/>
    </location>
    <ligand>
        <name>Zn(2+)</name>
        <dbReference type="ChEBI" id="CHEBI:29105"/>
    </ligand>
</feature>
<evidence type="ECO:0000256" key="3">
    <source>
        <dbReference type="ARBA" id="ARBA00022723"/>
    </source>
</evidence>
<evidence type="ECO:0000313" key="7">
    <source>
        <dbReference type="EMBL" id="QQP91809.1"/>
    </source>
</evidence>
<evidence type="ECO:0000313" key="8">
    <source>
        <dbReference type="Proteomes" id="UP000595197"/>
    </source>
</evidence>
<evidence type="ECO:0000256" key="2">
    <source>
        <dbReference type="ARBA" id="ARBA00022475"/>
    </source>
</evidence>
<comment type="subcellular location">
    <subcellularLocation>
        <location evidence="6">Cell membrane</location>
        <topology evidence="6">Peripheral membrane protein</topology>
    </subcellularLocation>
</comment>
<feature type="binding site" evidence="6">
    <location>
        <position position="567"/>
    </location>
    <ligand>
        <name>Zn(2+)</name>
        <dbReference type="ChEBI" id="CHEBI:29105"/>
    </ligand>
</feature>
<accession>A0ABX7BBN8</accession>
<sequence length="855" mass="92539">MSIALAITPAIEADVATGTGTPAPDRAALLAAISTACGRIAPLWPLKHFVAVNPFLGFSGQGFAATCATLRRVARTDMLMPRSFYRQALADGAMEDRDLEAALAAMPEGAGRPADLPALKRALASDPLGSRPRAVVATVAEILDMLAAGDRQASRTSFMIDEISKWCAAYFDEGQANWRLPSRHLRPYPAWRASMRHDRNPEAMGIRGFRRSIAALPDDPVEAIAAVVGNLGIPDRAVADYLHRALFDIGGWAAYARYLVWNSELHGRQDDTLIHLLAIRVAWGYALFLERTDPAFNDAWRRAMDEAAVLPQDGRPGDDADLAVDLILQDAYESCYQRRLLSRLASGSDHAGQAGPREGRARLQAAFCIDVRSEVYRRALETACPEAETVGFAGFFGFPIEYVPIGRVTGGGQCPVLLKPAFVVCESVKQASEEEETEILGLRLLRRRAAKAWKSFKTSAVSSFTYVETAGLLFGAKMLSDGAGLTRTVSDPDIDGLDRSTVGRIGPRLAPRTVGGRQTGFTEGQRVAMAEAVLRAMSLTEGFARLVMLTGHGSTTVNNPHASGLDCGACGGHTGEANARVAAAILNDPGVRAGLKGRGIEVPEDTWFLGCLHDTTTDEVTIHDVDEVPKSHAEDLKQLRRWLARASEIARLERSALLGLSPQAPGVHAAVIGRSRDWAQVRPEWGLAGNAAFIAAPRGRTRGIDLGGRAFLHNYDWRKDAGFDVLTLIMTAPLVVASWINLQYYGSTVNNRVFGSGNKVLHNVTGTLGVLEGNAGDLKVGLPWQSVHDGTRFVHEPLRLNAFIEAPVQAIDGVIARHETIRNLVDNAWIHLFAISESGRVSHRYRGALTWEALD</sequence>
<evidence type="ECO:0000256" key="4">
    <source>
        <dbReference type="ARBA" id="ARBA00022833"/>
    </source>
</evidence>
<keyword evidence="1 6" id="KW-0813">Transport</keyword>
<comment type="function">
    <text evidence="6">Part of an energy-coupled inorganic carbon pump.</text>
</comment>
<organism evidence="7 8">
    <name type="scientific">Skermanella cutis</name>
    <dbReference type="NCBI Taxonomy" id="2775420"/>
    <lineage>
        <taxon>Bacteria</taxon>
        <taxon>Pseudomonadati</taxon>
        <taxon>Pseudomonadota</taxon>
        <taxon>Alphaproteobacteria</taxon>
        <taxon>Rhodospirillales</taxon>
        <taxon>Azospirillaceae</taxon>
        <taxon>Skermanella</taxon>
    </lineage>
</organism>
<proteinExistence type="inferred from homology"/>
<feature type="binding site" evidence="6">
    <location>
        <position position="552"/>
    </location>
    <ligand>
        <name>Zn(2+)</name>
        <dbReference type="ChEBI" id="CHEBI:29105"/>
    </ligand>
</feature>
<keyword evidence="8" id="KW-1185">Reference proteome</keyword>
<keyword evidence="3 6" id="KW-0479">Metal-binding</keyword>
<dbReference type="PANTHER" id="PTHR38344:SF1">
    <property type="entry name" value="INORGANIC CARBON TRANSPORTER SUBUNIT DABA-RELATED"/>
    <property type="match status" value="1"/>
</dbReference>